<reference evidence="2 3" key="1">
    <citation type="submission" date="2020-04" db="EMBL/GenBank/DDBJ databases">
        <title>Description of novel Gluconacetobacter.</title>
        <authorList>
            <person name="Sombolestani A."/>
        </authorList>
    </citation>
    <scope>NUCLEOTIDE SEQUENCE [LARGE SCALE GENOMIC DNA]</scope>
    <source>
        <strain evidence="2 3">LMG 7603</strain>
    </source>
</reference>
<name>A0A7W4I8T7_GLUDI</name>
<feature type="compositionally biased region" description="Low complexity" evidence="1">
    <location>
        <begin position="18"/>
        <end position="30"/>
    </location>
</feature>
<feature type="compositionally biased region" description="Basic and acidic residues" evidence="1">
    <location>
        <begin position="229"/>
        <end position="258"/>
    </location>
</feature>
<dbReference type="EMBL" id="JABEQG010000080">
    <property type="protein sequence ID" value="MBB2158378.1"/>
    <property type="molecule type" value="Genomic_DNA"/>
</dbReference>
<organism evidence="2 3">
    <name type="scientific">Gluconacetobacter diazotrophicus</name>
    <name type="common">Acetobacter diazotrophicus</name>
    <dbReference type="NCBI Taxonomy" id="33996"/>
    <lineage>
        <taxon>Bacteria</taxon>
        <taxon>Pseudomonadati</taxon>
        <taxon>Pseudomonadota</taxon>
        <taxon>Alphaproteobacteria</taxon>
        <taxon>Acetobacterales</taxon>
        <taxon>Acetobacteraceae</taxon>
        <taxon>Gluconacetobacter</taxon>
    </lineage>
</organism>
<evidence type="ECO:0000313" key="2">
    <source>
        <dbReference type="EMBL" id="MBB2158378.1"/>
    </source>
</evidence>
<comment type="caution">
    <text evidence="2">The sequence shown here is derived from an EMBL/GenBank/DDBJ whole genome shotgun (WGS) entry which is preliminary data.</text>
</comment>
<protein>
    <submittedName>
        <fullName evidence="2">Uncharacterized protein</fullName>
    </submittedName>
</protein>
<feature type="compositionally biased region" description="Pro residues" evidence="1">
    <location>
        <begin position="319"/>
        <end position="339"/>
    </location>
</feature>
<feature type="compositionally biased region" description="Polar residues" evidence="1">
    <location>
        <begin position="364"/>
        <end position="375"/>
    </location>
</feature>
<dbReference type="Proteomes" id="UP000550787">
    <property type="component" value="Unassembled WGS sequence"/>
</dbReference>
<feature type="region of interest" description="Disordered" evidence="1">
    <location>
        <begin position="229"/>
        <end position="375"/>
    </location>
</feature>
<evidence type="ECO:0000256" key="1">
    <source>
        <dbReference type="SAM" id="MobiDB-lite"/>
    </source>
</evidence>
<accession>A0A7W4I8T7</accession>
<feature type="compositionally biased region" description="Basic and acidic residues" evidence="1">
    <location>
        <begin position="1"/>
        <end position="16"/>
    </location>
</feature>
<sequence length="375" mass="41741">MTDSEYWSKARGRDYEAPEAQTIATPAQTAIERERQEAARREERRIRDLQREGPAPQTPEEVARRQERLADIKAISDADTRIQKANHGVYDHLKRWDRRADARDSRGQREANDILNGRERLVADEISAISGIRRGLMEVFEKKWNDPEPHLSPSPESEVAFSTKAAEFDAAIEAFQQALKTRPPPIASKLMDPTAGFQAHVRQEQIGKPPTTDAEREIYAERMRDLAAVDATEGTRGHEDARRAFDRKWLQPERDARKATRLAAENPDRAQPIAVAAQSADRQPSTAPTIRPAPPVREQTHNPAGARQTRRGVGEIVSWPPPRRAPQSPPAAAPTPPAKPTRAPLASPLRDAIDAAEAVLRNQPPAQTQAHVASM</sequence>
<dbReference type="RefSeq" id="WP_183116719.1">
    <property type="nucleotide sequence ID" value="NZ_JABEQG010000080.1"/>
</dbReference>
<feature type="compositionally biased region" description="Basic and acidic residues" evidence="1">
    <location>
        <begin position="31"/>
        <end position="51"/>
    </location>
</feature>
<dbReference type="AlphaFoldDB" id="A0A7W4I8T7"/>
<gene>
    <name evidence="2" type="ORF">HLH33_19140</name>
</gene>
<evidence type="ECO:0000313" key="3">
    <source>
        <dbReference type="Proteomes" id="UP000550787"/>
    </source>
</evidence>
<proteinExistence type="predicted"/>
<feature type="region of interest" description="Disordered" evidence="1">
    <location>
        <begin position="1"/>
        <end position="65"/>
    </location>
</feature>